<name>A0A091CLL8_FUKDA</name>
<feature type="region of interest" description="Disordered" evidence="1">
    <location>
        <begin position="177"/>
        <end position="198"/>
    </location>
</feature>
<evidence type="ECO:0000313" key="3">
    <source>
        <dbReference type="Proteomes" id="UP000028990"/>
    </source>
</evidence>
<dbReference type="AlphaFoldDB" id="A0A091CLL8"/>
<dbReference type="EMBL" id="KN125466">
    <property type="protein sequence ID" value="KFO18253.1"/>
    <property type="molecule type" value="Genomic_DNA"/>
</dbReference>
<feature type="region of interest" description="Disordered" evidence="1">
    <location>
        <begin position="124"/>
        <end position="157"/>
    </location>
</feature>
<accession>A0A091CLL8</accession>
<reference evidence="2 3" key="1">
    <citation type="submission" date="2013-11" db="EMBL/GenBank/DDBJ databases">
        <title>The Damaraland mole rat (Fukomys damarensis) genome and evolution of African mole rats.</title>
        <authorList>
            <person name="Gladyshev V.N."/>
            <person name="Fang X."/>
        </authorList>
    </citation>
    <scope>NUCLEOTIDE SEQUENCE [LARGE SCALE GENOMIC DNA]</scope>
    <source>
        <tissue evidence="2">Liver</tissue>
    </source>
</reference>
<protein>
    <submittedName>
        <fullName evidence="2">Nucleoprotein</fullName>
    </submittedName>
</protein>
<proteinExistence type="predicted"/>
<dbReference type="Proteomes" id="UP000028990">
    <property type="component" value="Unassembled WGS sequence"/>
</dbReference>
<sequence length="288" mass="31221">MLCNVLTYIVVNSNSGTQIHPTAQGSAIQGEPTQPEHRCRSLQKHVVYASLYVSLGYQLEHGQLLPWGVSSVYPSTLVGANTDACSLALREAANSAELKLQELKFKKYETTPKHQLNQLLHRQNDGGLIPTPIPPLKESDAEDEPNPKSTDNLHNHSIVDDDLAIAVEDMLSGDDEAKVEDQLSSISDPDDHDRGPTTIPEGFHATPTPALPPEKEETCCACYTYGNSYELLLGGSELLGQGPIGLLPFLNPVTRLQPTTNQEGATMTTPTGFLSKVLREQVLPAAYG</sequence>
<organism evidence="2 3">
    <name type="scientific">Fukomys damarensis</name>
    <name type="common">Damaraland mole rat</name>
    <name type="synonym">Cryptomys damarensis</name>
    <dbReference type="NCBI Taxonomy" id="885580"/>
    <lineage>
        <taxon>Eukaryota</taxon>
        <taxon>Metazoa</taxon>
        <taxon>Chordata</taxon>
        <taxon>Craniata</taxon>
        <taxon>Vertebrata</taxon>
        <taxon>Euteleostomi</taxon>
        <taxon>Mammalia</taxon>
        <taxon>Eutheria</taxon>
        <taxon>Euarchontoglires</taxon>
        <taxon>Glires</taxon>
        <taxon>Rodentia</taxon>
        <taxon>Hystricomorpha</taxon>
        <taxon>Bathyergidae</taxon>
        <taxon>Fukomys</taxon>
    </lineage>
</organism>
<evidence type="ECO:0000313" key="2">
    <source>
        <dbReference type="EMBL" id="KFO18253.1"/>
    </source>
</evidence>
<gene>
    <name evidence="2" type="ORF">H920_20341</name>
</gene>
<evidence type="ECO:0000256" key="1">
    <source>
        <dbReference type="SAM" id="MobiDB-lite"/>
    </source>
</evidence>
<keyword evidence="3" id="KW-1185">Reference proteome</keyword>